<reference evidence="5" key="1">
    <citation type="journal article" date="2016" name="Toxins">
        <title>Venom Gland Transcriptomic and Proteomic Analyses of the Enigmatic Scorpion Superstitionia donensis (Scorpiones: Superstitioniidae), with Insights on the Evolution of Its Venom Components.</title>
        <authorList>
            <person name="Santibanez-Lopez C.E."/>
            <person name="Cid-Uribe J.I."/>
            <person name="Batista C.V."/>
            <person name="Ortiz E."/>
            <person name="Possani L.D."/>
        </authorList>
    </citation>
    <scope>NUCLEOTIDE SEQUENCE</scope>
    <source>
        <strain evidence="5">Pooled</strain>
        <tissue evidence="5">Venom gland</tissue>
    </source>
</reference>
<feature type="signal peptide" evidence="3">
    <location>
        <begin position="1"/>
        <end position="26"/>
    </location>
</feature>
<evidence type="ECO:0000259" key="4">
    <source>
        <dbReference type="Pfam" id="PF01826"/>
    </source>
</evidence>
<protein>
    <submittedName>
        <fullName evidence="5">Putative protease inhibitor</fullName>
    </submittedName>
</protein>
<dbReference type="Pfam" id="PF01826">
    <property type="entry name" value="TIL"/>
    <property type="match status" value="1"/>
</dbReference>
<accession>A0A1V1WBY6</accession>
<evidence type="ECO:0000313" key="5">
    <source>
        <dbReference type="EMBL" id="JAV45720.1"/>
    </source>
</evidence>
<evidence type="ECO:0000256" key="2">
    <source>
        <dbReference type="ARBA" id="ARBA00023157"/>
    </source>
</evidence>
<keyword evidence="1" id="KW-0646">Protease inhibitor</keyword>
<dbReference type="SUPFAM" id="SSF57567">
    <property type="entry name" value="Serine protease inhibitors"/>
    <property type="match status" value="1"/>
</dbReference>
<dbReference type="PANTHER" id="PTHR23259:SF82">
    <property type="entry name" value="SERINE PROTEASE INHIBITOR 1 PROTEIN"/>
    <property type="match status" value="1"/>
</dbReference>
<dbReference type="Gene3D" id="2.10.25.10">
    <property type="entry name" value="Laminin"/>
    <property type="match status" value="1"/>
</dbReference>
<dbReference type="InterPro" id="IPR036084">
    <property type="entry name" value="Ser_inhib-like_sf"/>
</dbReference>
<dbReference type="CDD" id="cd19941">
    <property type="entry name" value="TIL"/>
    <property type="match status" value="1"/>
</dbReference>
<organism evidence="5">
    <name type="scientific">Superstitionia donensis</name>
    <dbReference type="NCBI Taxonomy" id="311983"/>
    <lineage>
        <taxon>Eukaryota</taxon>
        <taxon>Metazoa</taxon>
        <taxon>Ecdysozoa</taxon>
        <taxon>Arthropoda</taxon>
        <taxon>Chelicerata</taxon>
        <taxon>Arachnida</taxon>
        <taxon>Scorpiones</taxon>
        <taxon>Iurida</taxon>
        <taxon>Chactoidea</taxon>
        <taxon>Superstitionidae</taxon>
        <taxon>Superstitionia</taxon>
    </lineage>
</organism>
<dbReference type="GO" id="GO:0030414">
    <property type="term" value="F:peptidase inhibitor activity"/>
    <property type="evidence" value="ECO:0007669"/>
    <property type="project" value="UniProtKB-KW"/>
</dbReference>
<dbReference type="PANTHER" id="PTHR23259">
    <property type="entry name" value="RIDDLE"/>
    <property type="match status" value="1"/>
</dbReference>
<feature type="domain" description="TIL" evidence="4">
    <location>
        <begin position="30"/>
        <end position="83"/>
    </location>
</feature>
<sequence>MNALTGLTFTFILLCVLHFNSFSVKGDDNCEENEVYTKCGSICESCDDFITPRPCPEICFIGCACKEGYFRDTNEKCIPAEECKKQ</sequence>
<keyword evidence="3" id="KW-0732">Signal</keyword>
<name>A0A1V1WBY6_9SCOR</name>
<feature type="chain" id="PRO_5013296312" evidence="3">
    <location>
        <begin position="27"/>
        <end position="86"/>
    </location>
</feature>
<dbReference type="EMBL" id="GFCD01000065">
    <property type="protein sequence ID" value="JAV45720.1"/>
    <property type="molecule type" value="Transcribed_RNA"/>
</dbReference>
<dbReference type="InterPro" id="IPR051368">
    <property type="entry name" value="SerProtInhib-TIL_Domain"/>
</dbReference>
<dbReference type="InterPro" id="IPR002919">
    <property type="entry name" value="TIL_dom"/>
</dbReference>
<dbReference type="AlphaFoldDB" id="A0A1V1WBY6"/>
<evidence type="ECO:0000256" key="3">
    <source>
        <dbReference type="SAM" id="SignalP"/>
    </source>
</evidence>
<evidence type="ECO:0000256" key="1">
    <source>
        <dbReference type="ARBA" id="ARBA00022690"/>
    </source>
</evidence>
<keyword evidence="2" id="KW-1015">Disulfide bond</keyword>
<proteinExistence type="predicted"/>